<dbReference type="Proteomes" id="UP001372834">
    <property type="component" value="Unassembled WGS sequence"/>
</dbReference>
<accession>A0AAN8P7E8</accession>
<gene>
    <name evidence="1" type="ORF">RUM43_012384</name>
</gene>
<name>A0AAN8P7E8_POLSC</name>
<protein>
    <submittedName>
        <fullName evidence="1">Uncharacterized protein</fullName>
    </submittedName>
</protein>
<dbReference type="EMBL" id="JAWJWE010000040">
    <property type="protein sequence ID" value="KAK6619627.1"/>
    <property type="molecule type" value="Genomic_DNA"/>
</dbReference>
<sequence length="67" mass="7676">MVGSWYCLSFTYENNFAGNVLLVGWKCQFVNSMKDVENQTTQEESYVGGCIEYFVHFGRCTSVVTEK</sequence>
<evidence type="ECO:0000313" key="1">
    <source>
        <dbReference type="EMBL" id="KAK6619627.1"/>
    </source>
</evidence>
<evidence type="ECO:0000313" key="2">
    <source>
        <dbReference type="Proteomes" id="UP001372834"/>
    </source>
</evidence>
<reference evidence="1 2" key="1">
    <citation type="submission" date="2023-10" db="EMBL/GenBank/DDBJ databases">
        <title>Genomes of two closely related lineages of the louse Polyplax serrata with different host specificities.</title>
        <authorList>
            <person name="Martinu J."/>
            <person name="Tarabai H."/>
            <person name="Stefka J."/>
            <person name="Hypsa V."/>
        </authorList>
    </citation>
    <scope>NUCLEOTIDE SEQUENCE [LARGE SCALE GENOMIC DNA]</scope>
    <source>
        <strain evidence="1">HR10_N</strain>
    </source>
</reference>
<dbReference type="AlphaFoldDB" id="A0AAN8P7E8"/>
<comment type="caution">
    <text evidence="1">The sequence shown here is derived from an EMBL/GenBank/DDBJ whole genome shotgun (WGS) entry which is preliminary data.</text>
</comment>
<proteinExistence type="predicted"/>
<organism evidence="1 2">
    <name type="scientific">Polyplax serrata</name>
    <name type="common">Common mouse louse</name>
    <dbReference type="NCBI Taxonomy" id="468196"/>
    <lineage>
        <taxon>Eukaryota</taxon>
        <taxon>Metazoa</taxon>
        <taxon>Ecdysozoa</taxon>
        <taxon>Arthropoda</taxon>
        <taxon>Hexapoda</taxon>
        <taxon>Insecta</taxon>
        <taxon>Pterygota</taxon>
        <taxon>Neoptera</taxon>
        <taxon>Paraneoptera</taxon>
        <taxon>Psocodea</taxon>
        <taxon>Troctomorpha</taxon>
        <taxon>Phthiraptera</taxon>
        <taxon>Anoplura</taxon>
        <taxon>Polyplacidae</taxon>
        <taxon>Polyplax</taxon>
    </lineage>
</organism>